<dbReference type="GO" id="GO:0005484">
    <property type="term" value="F:SNAP receptor activity"/>
    <property type="evidence" value="ECO:0007669"/>
    <property type="project" value="InterPro"/>
</dbReference>
<dbReference type="GO" id="GO:0012505">
    <property type="term" value="C:endomembrane system"/>
    <property type="evidence" value="ECO:0007669"/>
    <property type="project" value="TreeGrafter"/>
</dbReference>
<dbReference type="GO" id="GO:0006906">
    <property type="term" value="P:vesicle fusion"/>
    <property type="evidence" value="ECO:0007669"/>
    <property type="project" value="TreeGrafter"/>
</dbReference>
<dbReference type="PROSITE" id="PS50192">
    <property type="entry name" value="T_SNARE"/>
    <property type="match status" value="1"/>
</dbReference>
<dbReference type="GO" id="GO:0000149">
    <property type="term" value="F:SNARE binding"/>
    <property type="evidence" value="ECO:0007669"/>
    <property type="project" value="TreeGrafter"/>
</dbReference>
<evidence type="ECO:0000256" key="2">
    <source>
        <dbReference type="SAM" id="MobiDB-lite"/>
    </source>
</evidence>
<dbReference type="SUPFAM" id="SSF47661">
    <property type="entry name" value="t-snare proteins"/>
    <property type="match status" value="1"/>
</dbReference>
<dbReference type="InterPro" id="IPR006012">
    <property type="entry name" value="Syntaxin/epimorphin_CS"/>
</dbReference>
<dbReference type="InterPro" id="IPR000727">
    <property type="entry name" value="T_SNARE_dom"/>
</dbReference>
<dbReference type="GO" id="GO:0031201">
    <property type="term" value="C:SNARE complex"/>
    <property type="evidence" value="ECO:0007669"/>
    <property type="project" value="TreeGrafter"/>
</dbReference>
<comment type="caution">
    <text evidence="5">The sequence shown here is derived from an EMBL/GenBank/DDBJ whole genome shotgun (WGS) entry which is preliminary data.</text>
</comment>
<accession>A0A9Q0R4G2</accession>
<dbReference type="Pfam" id="PF05739">
    <property type="entry name" value="SNARE"/>
    <property type="match status" value="1"/>
</dbReference>
<dbReference type="PANTHER" id="PTHR19957:SF38">
    <property type="entry name" value="LD27581P"/>
    <property type="match status" value="1"/>
</dbReference>
<dbReference type="InterPro" id="IPR045242">
    <property type="entry name" value="Syntaxin"/>
</dbReference>
<proteinExistence type="inferred from homology"/>
<dbReference type="FunFam" id="1.20.5.110:FF:000059">
    <property type="entry name" value="Related to syntaxin 12"/>
    <property type="match status" value="1"/>
</dbReference>
<dbReference type="GO" id="GO:0006886">
    <property type="term" value="P:intracellular protein transport"/>
    <property type="evidence" value="ECO:0007669"/>
    <property type="project" value="InterPro"/>
</dbReference>
<feature type="compositionally biased region" description="Polar residues" evidence="2">
    <location>
        <begin position="8"/>
        <end position="21"/>
    </location>
</feature>
<gene>
    <name evidence="5" type="ORF">M0811_03406</name>
</gene>
<dbReference type="Pfam" id="PF14523">
    <property type="entry name" value="Syntaxin_2"/>
    <property type="match status" value="1"/>
</dbReference>
<dbReference type="Gene3D" id="1.20.5.110">
    <property type="match status" value="1"/>
</dbReference>
<comment type="similarity">
    <text evidence="1">Belongs to the syntaxin family.</text>
</comment>
<feature type="transmembrane region" description="Helical" evidence="3">
    <location>
        <begin position="244"/>
        <end position="267"/>
    </location>
</feature>
<sequence>MSFEDAINQKQNQRQNQYESESNFDRLYRKTLDNITNIGANLRTTKNFVSKLGKKGDTEQHREKIAKVSKRNLDLIKMTKLNIQELDRIKRPEDQLKYEKVFKDFKSIFETYQNVENESIRRQRETAPQESAPRHDIETQDNQKLLENDAEIERRRQQAFMNEEIDHHKDIIQERDEQIQEIESSIIEINEMFRDMATMVHEQGKKIETIDQNIDTTEFNTGEAVLELEKASNYQSKARKKSCYLLICIIILAIVLIVILAPVLTLVKK</sequence>
<dbReference type="CDD" id="cd15840">
    <property type="entry name" value="SNARE_Qa"/>
    <property type="match status" value="1"/>
</dbReference>
<feature type="domain" description="T-SNARE coiled-coil homology" evidence="4">
    <location>
        <begin position="169"/>
        <end position="231"/>
    </location>
</feature>
<dbReference type="InterPro" id="IPR010989">
    <property type="entry name" value="SNARE"/>
</dbReference>
<keyword evidence="6" id="KW-1185">Reference proteome</keyword>
<evidence type="ECO:0000313" key="6">
    <source>
        <dbReference type="Proteomes" id="UP001149090"/>
    </source>
</evidence>
<keyword evidence="3" id="KW-1133">Transmembrane helix</keyword>
<dbReference type="PANTHER" id="PTHR19957">
    <property type="entry name" value="SYNTAXIN"/>
    <property type="match status" value="1"/>
</dbReference>
<organism evidence="5 6">
    <name type="scientific">Anaeramoeba ignava</name>
    <name type="common">Anaerobic marine amoeba</name>
    <dbReference type="NCBI Taxonomy" id="1746090"/>
    <lineage>
        <taxon>Eukaryota</taxon>
        <taxon>Metamonada</taxon>
        <taxon>Anaeramoebidae</taxon>
        <taxon>Anaeramoeba</taxon>
    </lineage>
</organism>
<feature type="region of interest" description="Disordered" evidence="2">
    <location>
        <begin position="1"/>
        <end position="22"/>
    </location>
</feature>
<dbReference type="PROSITE" id="PS00914">
    <property type="entry name" value="SYNTAXIN"/>
    <property type="match status" value="1"/>
</dbReference>
<dbReference type="SMART" id="SM00397">
    <property type="entry name" value="t_SNARE"/>
    <property type="match status" value="1"/>
</dbReference>
<name>A0A9Q0R4G2_ANAIG</name>
<keyword evidence="3" id="KW-0472">Membrane</keyword>
<evidence type="ECO:0000259" key="4">
    <source>
        <dbReference type="PROSITE" id="PS50192"/>
    </source>
</evidence>
<evidence type="ECO:0000256" key="1">
    <source>
        <dbReference type="ARBA" id="ARBA00009063"/>
    </source>
</evidence>
<dbReference type="Gene3D" id="1.20.58.70">
    <property type="match status" value="1"/>
</dbReference>
<dbReference type="OrthoDB" id="364348at2759"/>
<dbReference type="AlphaFoldDB" id="A0A9Q0R4G2"/>
<feature type="region of interest" description="Disordered" evidence="2">
    <location>
        <begin position="118"/>
        <end position="143"/>
    </location>
</feature>
<dbReference type="Proteomes" id="UP001149090">
    <property type="component" value="Unassembled WGS sequence"/>
</dbReference>
<dbReference type="GO" id="GO:0048278">
    <property type="term" value="P:vesicle docking"/>
    <property type="evidence" value="ECO:0007669"/>
    <property type="project" value="TreeGrafter"/>
</dbReference>
<keyword evidence="3" id="KW-0812">Transmembrane</keyword>
<dbReference type="InterPro" id="IPR006011">
    <property type="entry name" value="Syntaxin_N"/>
</dbReference>
<evidence type="ECO:0000256" key="3">
    <source>
        <dbReference type="SAM" id="Phobius"/>
    </source>
</evidence>
<protein>
    <submittedName>
        <fullName evidence="5">T-snare domain-containing protein</fullName>
    </submittedName>
</protein>
<dbReference type="EMBL" id="JAPDFW010000147">
    <property type="protein sequence ID" value="KAJ5066073.1"/>
    <property type="molecule type" value="Genomic_DNA"/>
</dbReference>
<evidence type="ECO:0000313" key="5">
    <source>
        <dbReference type="EMBL" id="KAJ5066073.1"/>
    </source>
</evidence>
<reference evidence="5" key="1">
    <citation type="submission" date="2022-10" db="EMBL/GenBank/DDBJ databases">
        <title>Novel sulphate-reducing endosymbionts in the free-living metamonad Anaeramoeba.</title>
        <authorList>
            <person name="Jerlstrom-Hultqvist J."/>
            <person name="Cepicka I."/>
            <person name="Gallot-Lavallee L."/>
            <person name="Salas-Leiva D."/>
            <person name="Curtis B.A."/>
            <person name="Zahonova K."/>
            <person name="Pipaliya S."/>
            <person name="Dacks J."/>
            <person name="Roger A.J."/>
        </authorList>
    </citation>
    <scope>NUCLEOTIDE SEQUENCE</scope>
    <source>
        <strain evidence="5">BMAN</strain>
    </source>
</reference>
<feature type="compositionally biased region" description="Basic and acidic residues" evidence="2">
    <location>
        <begin position="118"/>
        <end position="138"/>
    </location>
</feature>
<dbReference type="OMA" id="LMTYTKQ"/>